<dbReference type="SUPFAM" id="SSF51658">
    <property type="entry name" value="Xylose isomerase-like"/>
    <property type="match status" value="1"/>
</dbReference>
<dbReference type="Proteomes" id="UP000623967">
    <property type="component" value="Unassembled WGS sequence"/>
</dbReference>
<dbReference type="RefSeq" id="WP_202655582.1">
    <property type="nucleotide sequence ID" value="NZ_JAESWB010000319.1"/>
</dbReference>
<dbReference type="Pfam" id="PF01261">
    <property type="entry name" value="AP_endonuc_2"/>
    <property type="match status" value="1"/>
</dbReference>
<dbReference type="PANTHER" id="PTHR12110">
    <property type="entry name" value="HYDROXYPYRUVATE ISOMERASE"/>
    <property type="match status" value="1"/>
</dbReference>
<dbReference type="Gene3D" id="3.20.20.150">
    <property type="entry name" value="Divalent-metal-dependent TIM barrel enzymes"/>
    <property type="match status" value="1"/>
</dbReference>
<sequence length="284" mass="33000">MLKKEQVAAMSVQFIQYSLDYTIDSFAKSGISNIEFWGAEPHYYRLNYLTRYEAGKRLRKIRQQLEEHGIKVVMYTPETLAYPYSFSNPDGKVRDRTVEFFDLACQDALELSCKRIFINTGCGLRDVDRDISWNYTVDSFHRICEIAHRYGVELVLEQLQPYESNLVTSLNDVQKMLHDVQQENLKVCLDVVAMEVAGETIPDFFDQLGKKIVHIHLADNNHEILGNGHYPIIGYLDYLASIGYDQYVSLEINDSIYWEDPFPSLKKSMEYLNENYFNRGPAVK</sequence>
<reference evidence="2 3" key="1">
    <citation type="submission" date="2021-01" db="EMBL/GenBank/DDBJ databases">
        <title>Genome public.</title>
        <authorList>
            <person name="Liu C."/>
            <person name="Sun Q."/>
        </authorList>
    </citation>
    <scope>NUCLEOTIDE SEQUENCE [LARGE SCALE GENOMIC DNA]</scope>
    <source>
        <strain evidence="2 3">YIM B02564</strain>
    </source>
</reference>
<proteinExistence type="predicted"/>
<evidence type="ECO:0000313" key="3">
    <source>
        <dbReference type="Proteomes" id="UP000623967"/>
    </source>
</evidence>
<gene>
    <name evidence="2" type="ORF">JK635_19380</name>
</gene>
<dbReference type="InterPro" id="IPR013022">
    <property type="entry name" value="Xyl_isomerase-like_TIM-brl"/>
</dbReference>
<feature type="domain" description="Xylose isomerase-like TIM barrel" evidence="1">
    <location>
        <begin position="27"/>
        <end position="273"/>
    </location>
</feature>
<accession>A0ABS1TSN3</accession>
<organism evidence="2 3">
    <name type="scientific">Neobacillus paridis</name>
    <dbReference type="NCBI Taxonomy" id="2803862"/>
    <lineage>
        <taxon>Bacteria</taxon>
        <taxon>Bacillati</taxon>
        <taxon>Bacillota</taxon>
        <taxon>Bacilli</taxon>
        <taxon>Bacillales</taxon>
        <taxon>Bacillaceae</taxon>
        <taxon>Neobacillus</taxon>
    </lineage>
</organism>
<keyword evidence="3" id="KW-1185">Reference proteome</keyword>
<dbReference type="EMBL" id="JAESWB010000319">
    <property type="protein sequence ID" value="MBL4954327.1"/>
    <property type="molecule type" value="Genomic_DNA"/>
</dbReference>
<evidence type="ECO:0000259" key="1">
    <source>
        <dbReference type="Pfam" id="PF01261"/>
    </source>
</evidence>
<dbReference type="PANTHER" id="PTHR12110:SF21">
    <property type="entry name" value="XYLOSE ISOMERASE-LIKE TIM BARREL DOMAIN-CONTAINING PROTEIN"/>
    <property type="match status" value="1"/>
</dbReference>
<protein>
    <submittedName>
        <fullName evidence="2">TIM barrel protein</fullName>
    </submittedName>
</protein>
<name>A0ABS1TSN3_9BACI</name>
<evidence type="ECO:0000313" key="2">
    <source>
        <dbReference type="EMBL" id="MBL4954327.1"/>
    </source>
</evidence>
<comment type="caution">
    <text evidence="2">The sequence shown here is derived from an EMBL/GenBank/DDBJ whole genome shotgun (WGS) entry which is preliminary data.</text>
</comment>
<dbReference type="InterPro" id="IPR036237">
    <property type="entry name" value="Xyl_isomerase-like_sf"/>
</dbReference>
<dbReference type="InterPro" id="IPR050312">
    <property type="entry name" value="IolE/XylAMocC-like"/>
</dbReference>